<sequence>MRNNKFRTQIPGKLENAVKCRCNQSCTLEDIVHTLQDVRKRTKIGKYSQYRRISFKEKQPLKVEFKDTAKEIVAEVPKKKKSCHNCGSTDHYANSFPKANKKVYAIEQVPEEESPTEDSESESMSDGTREQSYEDQDQREEFLVEY</sequence>
<feature type="compositionally biased region" description="Acidic residues" evidence="1">
    <location>
        <begin position="109"/>
        <end position="123"/>
    </location>
</feature>
<protein>
    <submittedName>
        <fullName evidence="2">Uncharacterized protein</fullName>
    </submittedName>
</protein>
<dbReference type="EMBL" id="AVOT02001454">
    <property type="protein sequence ID" value="MBW0466992.1"/>
    <property type="molecule type" value="Genomic_DNA"/>
</dbReference>
<dbReference type="Proteomes" id="UP000765509">
    <property type="component" value="Unassembled WGS sequence"/>
</dbReference>
<dbReference type="AlphaFoldDB" id="A0A9Q3GHU4"/>
<proteinExistence type="predicted"/>
<feature type="region of interest" description="Disordered" evidence="1">
    <location>
        <begin position="107"/>
        <end position="146"/>
    </location>
</feature>
<name>A0A9Q3GHU4_9BASI</name>
<gene>
    <name evidence="2" type="ORF">O181_006707</name>
</gene>
<evidence type="ECO:0000313" key="3">
    <source>
        <dbReference type="Proteomes" id="UP000765509"/>
    </source>
</evidence>
<reference evidence="2" key="1">
    <citation type="submission" date="2021-03" db="EMBL/GenBank/DDBJ databases">
        <title>Draft genome sequence of rust myrtle Austropuccinia psidii MF-1, a brazilian biotype.</title>
        <authorList>
            <person name="Quecine M.C."/>
            <person name="Pachon D.M.R."/>
            <person name="Bonatelli M.L."/>
            <person name="Correr F.H."/>
            <person name="Franceschini L.M."/>
            <person name="Leite T.F."/>
            <person name="Margarido G.R.A."/>
            <person name="Almeida C.A."/>
            <person name="Ferrarezi J.A."/>
            <person name="Labate C.A."/>
        </authorList>
    </citation>
    <scope>NUCLEOTIDE SEQUENCE</scope>
    <source>
        <strain evidence="2">MF-1</strain>
    </source>
</reference>
<keyword evidence="3" id="KW-1185">Reference proteome</keyword>
<comment type="caution">
    <text evidence="2">The sequence shown here is derived from an EMBL/GenBank/DDBJ whole genome shotgun (WGS) entry which is preliminary data.</text>
</comment>
<evidence type="ECO:0000256" key="1">
    <source>
        <dbReference type="SAM" id="MobiDB-lite"/>
    </source>
</evidence>
<accession>A0A9Q3GHU4</accession>
<evidence type="ECO:0000313" key="2">
    <source>
        <dbReference type="EMBL" id="MBW0466992.1"/>
    </source>
</evidence>
<organism evidence="2 3">
    <name type="scientific">Austropuccinia psidii MF-1</name>
    <dbReference type="NCBI Taxonomy" id="1389203"/>
    <lineage>
        <taxon>Eukaryota</taxon>
        <taxon>Fungi</taxon>
        <taxon>Dikarya</taxon>
        <taxon>Basidiomycota</taxon>
        <taxon>Pucciniomycotina</taxon>
        <taxon>Pucciniomycetes</taxon>
        <taxon>Pucciniales</taxon>
        <taxon>Sphaerophragmiaceae</taxon>
        <taxon>Austropuccinia</taxon>
    </lineage>
</organism>